<keyword evidence="3" id="KW-0282">Flagellum</keyword>
<evidence type="ECO:0000313" key="4">
    <source>
        <dbReference type="Proteomes" id="UP000436822"/>
    </source>
</evidence>
<keyword evidence="4" id="KW-1185">Reference proteome</keyword>
<evidence type="ECO:0000259" key="2">
    <source>
        <dbReference type="Pfam" id="PF00460"/>
    </source>
</evidence>
<dbReference type="Pfam" id="PF00460">
    <property type="entry name" value="Flg_bb_rod"/>
    <property type="match status" value="1"/>
</dbReference>
<gene>
    <name evidence="3" type="ORF">KIN_14890</name>
</gene>
<dbReference type="NCBIfam" id="NF009270">
    <property type="entry name" value="PRK12627.1"/>
    <property type="match status" value="1"/>
</dbReference>
<dbReference type="AlphaFoldDB" id="A0A6N6JE64"/>
<name>A0A6N6JE64_9RHOB</name>
<accession>A0A6N6JE64</accession>
<dbReference type="GO" id="GO:0009425">
    <property type="term" value="C:bacterial-type flagellum basal body"/>
    <property type="evidence" value="ECO:0007669"/>
    <property type="project" value="UniProtKB-SubCell"/>
</dbReference>
<sequence length="129" mass="13795">MLKSLEIFKTASAMARHAAGRQAVVARNLANSDTPGYQAQDVKPFKEIVGSGGPHQMRATRVGHIGHDTNVAASQAFTDTTSQTSPSGNSVSIESEMLKSIEAERQHSRAITIYQTSLSILKTSVGRGR</sequence>
<dbReference type="RefSeq" id="WP_159805583.1">
    <property type="nucleotide sequence ID" value="NZ_BLJE01000002.1"/>
</dbReference>
<proteinExistence type="predicted"/>
<dbReference type="Proteomes" id="UP000436822">
    <property type="component" value="Unassembled WGS sequence"/>
</dbReference>
<dbReference type="EMBL" id="BLJE01000002">
    <property type="protein sequence ID" value="GFE64415.1"/>
    <property type="molecule type" value="Genomic_DNA"/>
</dbReference>
<evidence type="ECO:0000313" key="3">
    <source>
        <dbReference type="EMBL" id="GFE64415.1"/>
    </source>
</evidence>
<evidence type="ECO:0000256" key="1">
    <source>
        <dbReference type="ARBA" id="ARBA00004117"/>
    </source>
</evidence>
<keyword evidence="3" id="KW-0969">Cilium</keyword>
<keyword evidence="3" id="KW-0966">Cell projection</keyword>
<comment type="caution">
    <text evidence="3">The sequence shown here is derived from an EMBL/GenBank/DDBJ whole genome shotgun (WGS) entry which is preliminary data.</text>
</comment>
<dbReference type="OrthoDB" id="9788334at2"/>
<protein>
    <submittedName>
        <fullName evidence="3">Flagellar biosynthesis protein FlgB</fullName>
    </submittedName>
</protein>
<feature type="domain" description="Flagellar basal body rod protein N-terminal" evidence="2">
    <location>
        <begin position="12"/>
        <end position="38"/>
    </location>
</feature>
<comment type="subcellular location">
    <subcellularLocation>
        <location evidence="1">Bacterial flagellum basal body</location>
    </subcellularLocation>
</comment>
<organism evidence="3 4">
    <name type="scientific">Litoreibacter roseus</name>
    <dbReference type="NCBI Taxonomy" id="2601869"/>
    <lineage>
        <taxon>Bacteria</taxon>
        <taxon>Pseudomonadati</taxon>
        <taxon>Pseudomonadota</taxon>
        <taxon>Alphaproteobacteria</taxon>
        <taxon>Rhodobacterales</taxon>
        <taxon>Roseobacteraceae</taxon>
        <taxon>Litoreibacter</taxon>
    </lineage>
</organism>
<dbReference type="InterPro" id="IPR001444">
    <property type="entry name" value="Flag_bb_rod_N"/>
</dbReference>
<reference evidence="3 4" key="1">
    <citation type="submission" date="2019-12" db="EMBL/GenBank/DDBJ databases">
        <title>Litoreibacter badius sp. nov., a novel bacteriochlorophyll a-containing bacterium in the genus Litoreibacter.</title>
        <authorList>
            <person name="Kanamuro M."/>
            <person name="Takabe Y."/>
            <person name="Mori K."/>
            <person name="Takaichi S."/>
            <person name="Hanada S."/>
        </authorList>
    </citation>
    <scope>NUCLEOTIDE SEQUENCE [LARGE SCALE GENOMIC DNA]</scope>
    <source>
        <strain evidence="3 4">K6</strain>
    </source>
</reference>